<dbReference type="STRING" id="1325564.NSJP_3118"/>
<protein>
    <submittedName>
        <fullName evidence="2">Uncharacterized protein</fullName>
    </submittedName>
</protein>
<dbReference type="KEGG" id="nja:NSJP_3118"/>
<dbReference type="EMBL" id="LT828648">
    <property type="protein sequence ID" value="SLM49285.1"/>
    <property type="molecule type" value="Genomic_DNA"/>
</dbReference>
<dbReference type="Proteomes" id="UP000192042">
    <property type="component" value="Chromosome I"/>
</dbReference>
<organism evidence="2 3">
    <name type="scientific">Nitrospira japonica</name>
    <dbReference type="NCBI Taxonomy" id="1325564"/>
    <lineage>
        <taxon>Bacteria</taxon>
        <taxon>Pseudomonadati</taxon>
        <taxon>Nitrospirota</taxon>
        <taxon>Nitrospiria</taxon>
        <taxon>Nitrospirales</taxon>
        <taxon>Nitrospiraceae</taxon>
        <taxon>Nitrospira</taxon>
    </lineage>
</organism>
<accession>A0A1W1I8G7</accession>
<feature type="compositionally biased region" description="Polar residues" evidence="1">
    <location>
        <begin position="1"/>
        <end position="10"/>
    </location>
</feature>
<keyword evidence="3" id="KW-1185">Reference proteome</keyword>
<evidence type="ECO:0000313" key="3">
    <source>
        <dbReference type="Proteomes" id="UP000192042"/>
    </source>
</evidence>
<dbReference type="AlphaFoldDB" id="A0A1W1I8G7"/>
<proteinExistence type="predicted"/>
<reference evidence="2 3" key="1">
    <citation type="submission" date="2017-03" db="EMBL/GenBank/DDBJ databases">
        <authorList>
            <person name="Afonso C.L."/>
            <person name="Miller P.J."/>
            <person name="Scott M.A."/>
            <person name="Spackman E."/>
            <person name="Goraichik I."/>
            <person name="Dimitrov K.M."/>
            <person name="Suarez D.L."/>
            <person name="Swayne D.E."/>
        </authorList>
    </citation>
    <scope>NUCLEOTIDE SEQUENCE [LARGE SCALE GENOMIC DNA]</scope>
    <source>
        <strain evidence="2">Genome sequencing of Nitrospira japonica strain NJ11</strain>
    </source>
</reference>
<name>A0A1W1I8G7_9BACT</name>
<evidence type="ECO:0000256" key="1">
    <source>
        <dbReference type="SAM" id="MobiDB-lite"/>
    </source>
</evidence>
<feature type="region of interest" description="Disordered" evidence="1">
    <location>
        <begin position="1"/>
        <end position="86"/>
    </location>
</feature>
<gene>
    <name evidence="2" type="ORF">NSJP_3118</name>
</gene>
<evidence type="ECO:0000313" key="2">
    <source>
        <dbReference type="EMBL" id="SLM49285.1"/>
    </source>
</evidence>
<sequence length="99" mass="11006">MRTTSPNSSTDEVDAIDFSFPGSGNWIGELEERHVPVNMDPSKKRRRTAAPATQSDPAAKPTSPGHYGDETEEDRQKALADAENKNLWDATEVIDMDRF</sequence>
<feature type="compositionally biased region" description="Basic and acidic residues" evidence="1">
    <location>
        <begin position="74"/>
        <end position="86"/>
    </location>
</feature>